<sequence>MNIIVAVDKNWGIGKNGDMLIYIPDDLKYFKEKTLKNVIVAGRKTVETFPNGKPLLDRVNIIMTRDKSYKNGDAIVCSTVDEVMSVVSDYRDKEVFVVGGESVYRQFLDKCDKAYVTKIDYSFSDVDTFMVNLDESPFWEVESQSETKYLNGIGYKFLVYKKYSKIYCNYSVSVVKSMLVS</sequence>
<evidence type="ECO:0000259" key="7">
    <source>
        <dbReference type="PROSITE" id="PS51330"/>
    </source>
</evidence>
<dbReference type="InterPro" id="IPR024072">
    <property type="entry name" value="DHFR-like_dom_sf"/>
</dbReference>
<reference evidence="8" key="2">
    <citation type="journal article" date="2021" name="PeerJ">
        <title>Extensive microbial diversity within the chicken gut microbiome revealed by metagenomics and culture.</title>
        <authorList>
            <person name="Gilroy R."/>
            <person name="Ravi A."/>
            <person name="Getino M."/>
            <person name="Pursley I."/>
            <person name="Horton D.L."/>
            <person name="Alikhan N.F."/>
            <person name="Baker D."/>
            <person name="Gharbi K."/>
            <person name="Hall N."/>
            <person name="Watson M."/>
            <person name="Adriaenssens E.M."/>
            <person name="Foster-Nyarko E."/>
            <person name="Jarju S."/>
            <person name="Secka A."/>
            <person name="Antonio M."/>
            <person name="Oren A."/>
            <person name="Chaudhuri R.R."/>
            <person name="La Ragione R."/>
            <person name="Hildebrand F."/>
            <person name="Pallen M.J."/>
        </authorList>
    </citation>
    <scope>NUCLEOTIDE SEQUENCE</scope>
    <source>
        <strain evidence="8">F6-4510</strain>
    </source>
</reference>
<dbReference type="GO" id="GO:0004146">
    <property type="term" value="F:dihydrofolate reductase activity"/>
    <property type="evidence" value="ECO:0007669"/>
    <property type="project" value="UniProtKB-EC"/>
</dbReference>
<feature type="domain" description="DHFR" evidence="7">
    <location>
        <begin position="1"/>
        <end position="162"/>
    </location>
</feature>
<dbReference type="PANTHER" id="PTHR48069:SF3">
    <property type="entry name" value="DIHYDROFOLATE REDUCTASE"/>
    <property type="match status" value="1"/>
</dbReference>
<dbReference type="PANTHER" id="PTHR48069">
    <property type="entry name" value="DIHYDROFOLATE REDUCTASE"/>
    <property type="match status" value="1"/>
</dbReference>
<dbReference type="Proteomes" id="UP000823611">
    <property type="component" value="Unassembled WGS sequence"/>
</dbReference>
<organism evidence="8 9">
    <name type="scientific">Candidatus Fimicola merdigallinarum</name>
    <dbReference type="NCBI Taxonomy" id="2840819"/>
    <lineage>
        <taxon>Bacteria</taxon>
        <taxon>Bacillati</taxon>
        <taxon>Bacillota</taxon>
        <taxon>Clostridia</taxon>
        <taxon>Lachnospirales</taxon>
        <taxon>Lachnospiraceae</taxon>
        <taxon>Lachnospiraceae incertae sedis</taxon>
        <taxon>Candidatus Fimicola</taxon>
    </lineage>
</organism>
<dbReference type="Pfam" id="PF00186">
    <property type="entry name" value="DHFR_1"/>
    <property type="match status" value="1"/>
</dbReference>
<dbReference type="GO" id="GO:0046452">
    <property type="term" value="P:dihydrofolate metabolic process"/>
    <property type="evidence" value="ECO:0007669"/>
    <property type="project" value="TreeGrafter"/>
</dbReference>
<accession>A0A9D9DYH7</accession>
<comment type="similarity">
    <text evidence="2">Belongs to the dihydrofolate reductase family.</text>
</comment>
<keyword evidence="5" id="KW-0521">NADP</keyword>
<dbReference type="AlphaFoldDB" id="A0A9D9DYH7"/>
<evidence type="ECO:0000256" key="1">
    <source>
        <dbReference type="ARBA" id="ARBA00004903"/>
    </source>
</evidence>
<evidence type="ECO:0000256" key="3">
    <source>
        <dbReference type="ARBA" id="ARBA00012856"/>
    </source>
</evidence>
<evidence type="ECO:0000256" key="5">
    <source>
        <dbReference type="ARBA" id="ARBA00022857"/>
    </source>
</evidence>
<dbReference type="EC" id="1.5.1.3" evidence="3"/>
<keyword evidence="6" id="KW-0560">Oxidoreductase</keyword>
<name>A0A9D9DYH7_9FIRM</name>
<comment type="caution">
    <text evidence="8">The sequence shown here is derived from an EMBL/GenBank/DDBJ whole genome shotgun (WGS) entry which is preliminary data.</text>
</comment>
<evidence type="ECO:0000313" key="9">
    <source>
        <dbReference type="Proteomes" id="UP000823611"/>
    </source>
</evidence>
<evidence type="ECO:0000256" key="4">
    <source>
        <dbReference type="ARBA" id="ARBA00022563"/>
    </source>
</evidence>
<evidence type="ECO:0000313" key="8">
    <source>
        <dbReference type="EMBL" id="MBO8434560.1"/>
    </source>
</evidence>
<evidence type="ECO:0000256" key="2">
    <source>
        <dbReference type="ARBA" id="ARBA00009539"/>
    </source>
</evidence>
<dbReference type="GO" id="GO:0046654">
    <property type="term" value="P:tetrahydrofolate biosynthetic process"/>
    <property type="evidence" value="ECO:0007669"/>
    <property type="project" value="InterPro"/>
</dbReference>
<evidence type="ECO:0000256" key="6">
    <source>
        <dbReference type="ARBA" id="ARBA00023002"/>
    </source>
</evidence>
<dbReference type="InterPro" id="IPR001796">
    <property type="entry name" value="DHFR_dom"/>
</dbReference>
<dbReference type="PRINTS" id="PR00070">
    <property type="entry name" value="DHFR"/>
</dbReference>
<reference evidence="8" key="1">
    <citation type="submission" date="2020-10" db="EMBL/GenBank/DDBJ databases">
        <authorList>
            <person name="Gilroy R."/>
        </authorList>
    </citation>
    <scope>NUCLEOTIDE SEQUENCE</scope>
    <source>
        <strain evidence="8">F6-4510</strain>
    </source>
</reference>
<dbReference type="CDD" id="cd00209">
    <property type="entry name" value="DHFR"/>
    <property type="match status" value="1"/>
</dbReference>
<proteinExistence type="inferred from homology"/>
<dbReference type="PROSITE" id="PS51330">
    <property type="entry name" value="DHFR_2"/>
    <property type="match status" value="1"/>
</dbReference>
<dbReference type="GO" id="GO:0050661">
    <property type="term" value="F:NADP binding"/>
    <property type="evidence" value="ECO:0007669"/>
    <property type="project" value="InterPro"/>
</dbReference>
<comment type="pathway">
    <text evidence="1">Cofactor biosynthesis; tetrahydrofolate biosynthesis; 5,6,7,8-tetrahydrofolate from 7,8-dihydrofolate: step 1/1.</text>
</comment>
<dbReference type="GO" id="GO:0046655">
    <property type="term" value="P:folic acid metabolic process"/>
    <property type="evidence" value="ECO:0007669"/>
    <property type="project" value="TreeGrafter"/>
</dbReference>
<dbReference type="EMBL" id="JADIMX010000085">
    <property type="protein sequence ID" value="MBO8434560.1"/>
    <property type="molecule type" value="Genomic_DNA"/>
</dbReference>
<dbReference type="InterPro" id="IPR012259">
    <property type="entry name" value="DHFR"/>
</dbReference>
<dbReference type="Gene3D" id="3.40.430.10">
    <property type="entry name" value="Dihydrofolate Reductase, subunit A"/>
    <property type="match status" value="1"/>
</dbReference>
<keyword evidence="4" id="KW-0554">One-carbon metabolism</keyword>
<protein>
    <recommendedName>
        <fullName evidence="3">dihydrofolate reductase</fullName>
        <ecNumber evidence="3">1.5.1.3</ecNumber>
    </recommendedName>
</protein>
<gene>
    <name evidence="8" type="ORF">IAC55_04470</name>
</gene>
<dbReference type="SUPFAM" id="SSF53597">
    <property type="entry name" value="Dihydrofolate reductase-like"/>
    <property type="match status" value="1"/>
</dbReference>
<dbReference type="GO" id="GO:0006730">
    <property type="term" value="P:one-carbon metabolic process"/>
    <property type="evidence" value="ECO:0007669"/>
    <property type="project" value="UniProtKB-KW"/>
</dbReference>